<dbReference type="GO" id="GO:0016020">
    <property type="term" value="C:membrane"/>
    <property type="evidence" value="ECO:0007669"/>
    <property type="project" value="UniProtKB-SubCell"/>
</dbReference>
<reference evidence="7" key="1">
    <citation type="journal article" date="2008" name="Nature">
        <title>The amphioxus genome and the evolution of the chordate karyotype.</title>
        <authorList>
            <consortium name="US DOE Joint Genome Institute (JGI-PGF)"/>
            <person name="Putnam N.H."/>
            <person name="Butts T."/>
            <person name="Ferrier D.E.K."/>
            <person name="Furlong R.F."/>
            <person name="Hellsten U."/>
            <person name="Kawashima T."/>
            <person name="Robinson-Rechavi M."/>
            <person name="Shoguchi E."/>
            <person name="Terry A."/>
            <person name="Yu J.-K."/>
            <person name="Benito-Gutierrez E.L."/>
            <person name="Dubchak I."/>
            <person name="Garcia-Fernandez J."/>
            <person name="Gibson-Brown J.J."/>
            <person name="Grigoriev I.V."/>
            <person name="Horton A.C."/>
            <person name="de Jong P.J."/>
            <person name="Jurka J."/>
            <person name="Kapitonov V.V."/>
            <person name="Kohara Y."/>
            <person name="Kuroki Y."/>
            <person name="Lindquist E."/>
            <person name="Lucas S."/>
            <person name="Osoegawa K."/>
            <person name="Pennacchio L.A."/>
            <person name="Salamov A.A."/>
            <person name="Satou Y."/>
            <person name="Sauka-Spengler T."/>
            <person name="Schmutz J."/>
            <person name="Shin-I T."/>
            <person name="Toyoda A."/>
            <person name="Bronner-Fraser M."/>
            <person name="Fujiyama A."/>
            <person name="Holland L.Z."/>
            <person name="Holland P.W.H."/>
            <person name="Satoh N."/>
            <person name="Rokhsar D.S."/>
        </authorList>
    </citation>
    <scope>NUCLEOTIDE SEQUENCE [LARGE SCALE GENOMIC DNA]</scope>
    <source>
        <strain evidence="7">S238N-H82</strain>
        <tissue evidence="7">Testes</tissue>
    </source>
</reference>
<feature type="domain" description="MANSC" evidence="6">
    <location>
        <begin position="33"/>
        <end position="109"/>
    </location>
</feature>
<sequence length="120" mass="12684">MDAKPPVLLLLFAIIGAASASELAQYGKCSFNLKDDKMINMGMSKELGAAVVLSSSSESLEDCSHSCCEDTAGQCSIAVYHSDEKHCYHINCPDPQACVSSSLAGFKLVEIINRAVPQAG</sequence>
<keyword evidence="3" id="KW-0472">Membrane</keyword>
<dbReference type="SMART" id="SM00765">
    <property type="entry name" value="MANEC"/>
    <property type="match status" value="1"/>
</dbReference>
<dbReference type="InterPro" id="IPR011106">
    <property type="entry name" value="MANSC_N"/>
</dbReference>
<evidence type="ECO:0000256" key="2">
    <source>
        <dbReference type="ARBA" id="ARBA00022729"/>
    </source>
</evidence>
<feature type="chain" id="PRO_5002934481" description="MANSC domain-containing protein" evidence="5">
    <location>
        <begin position="21"/>
        <end position="120"/>
    </location>
</feature>
<gene>
    <name evidence="7" type="ORF">BRAFLDRAFT_75681</name>
</gene>
<keyword evidence="2 5" id="KW-0732">Signal</keyword>
<name>C3ZC98_BRAFL</name>
<proteinExistence type="predicted"/>
<evidence type="ECO:0000256" key="1">
    <source>
        <dbReference type="ARBA" id="ARBA00004370"/>
    </source>
</evidence>
<keyword evidence="4" id="KW-0325">Glycoprotein</keyword>
<evidence type="ECO:0000259" key="6">
    <source>
        <dbReference type="PROSITE" id="PS50986"/>
    </source>
</evidence>
<dbReference type="InParanoid" id="C3ZC98"/>
<accession>C3ZC98</accession>
<dbReference type="Pfam" id="PF07502">
    <property type="entry name" value="MANEC"/>
    <property type="match status" value="1"/>
</dbReference>
<organism>
    <name type="scientific">Branchiostoma floridae</name>
    <name type="common">Florida lancelet</name>
    <name type="synonym">Amphioxus</name>
    <dbReference type="NCBI Taxonomy" id="7739"/>
    <lineage>
        <taxon>Eukaryota</taxon>
        <taxon>Metazoa</taxon>
        <taxon>Chordata</taxon>
        <taxon>Cephalochordata</taxon>
        <taxon>Leptocardii</taxon>
        <taxon>Amphioxiformes</taxon>
        <taxon>Branchiostomatidae</taxon>
        <taxon>Branchiostoma</taxon>
    </lineage>
</organism>
<evidence type="ECO:0000256" key="3">
    <source>
        <dbReference type="ARBA" id="ARBA00023136"/>
    </source>
</evidence>
<dbReference type="AlphaFoldDB" id="C3ZC98"/>
<protein>
    <recommendedName>
        <fullName evidence="6">MANSC domain-containing protein</fullName>
    </recommendedName>
</protein>
<evidence type="ECO:0000256" key="4">
    <source>
        <dbReference type="ARBA" id="ARBA00023180"/>
    </source>
</evidence>
<evidence type="ECO:0000256" key="5">
    <source>
        <dbReference type="SAM" id="SignalP"/>
    </source>
</evidence>
<dbReference type="InterPro" id="IPR013980">
    <property type="entry name" value="MANSC_dom"/>
</dbReference>
<dbReference type="EMBL" id="GG666606">
    <property type="protein sequence ID" value="EEN49870.1"/>
    <property type="molecule type" value="Genomic_DNA"/>
</dbReference>
<feature type="signal peptide" evidence="5">
    <location>
        <begin position="1"/>
        <end position="20"/>
    </location>
</feature>
<dbReference type="PROSITE" id="PS50986">
    <property type="entry name" value="MANSC"/>
    <property type="match status" value="1"/>
</dbReference>
<evidence type="ECO:0000313" key="7">
    <source>
        <dbReference type="EMBL" id="EEN49870.1"/>
    </source>
</evidence>
<comment type="subcellular location">
    <subcellularLocation>
        <location evidence="1">Membrane</location>
    </subcellularLocation>
</comment>